<dbReference type="SUPFAM" id="SSF53335">
    <property type="entry name" value="S-adenosyl-L-methionine-dependent methyltransferases"/>
    <property type="match status" value="1"/>
</dbReference>
<dbReference type="RefSeq" id="WP_124710405.1">
    <property type="nucleotide sequence ID" value="NZ_CP033972.1"/>
</dbReference>
<accession>A0A3G8JTV2</accession>
<organism evidence="2 3">
    <name type="scientific">Gordonia insulae</name>
    <dbReference type="NCBI Taxonomy" id="2420509"/>
    <lineage>
        <taxon>Bacteria</taxon>
        <taxon>Bacillati</taxon>
        <taxon>Actinomycetota</taxon>
        <taxon>Actinomycetes</taxon>
        <taxon>Mycobacteriales</taxon>
        <taxon>Gordoniaceae</taxon>
        <taxon>Gordonia</taxon>
    </lineage>
</organism>
<reference evidence="2 3" key="1">
    <citation type="submission" date="2018-11" db="EMBL/GenBank/DDBJ databases">
        <title>Gordonia insulae sp. nov., isolated from an island soil.</title>
        <authorList>
            <person name="Kim Y.S."/>
            <person name="Kim S.B."/>
        </authorList>
    </citation>
    <scope>NUCLEOTIDE SEQUENCE [LARGE SCALE GENOMIC DNA]</scope>
    <source>
        <strain evidence="2 3">MMS17-SY073</strain>
    </source>
</reference>
<dbReference type="Gene3D" id="3.40.50.150">
    <property type="entry name" value="Vaccinia Virus protein VP39"/>
    <property type="match status" value="1"/>
</dbReference>
<sequence length="205" mass="21946">MGFYDDRVLPHLINVTCGMSALTPLRRRTCVGLSGEVVELGFGSGLNVGCYPEAVTRIAAIEPSDNGWRLAADRVASSTVPIDRAGLDGQRLPFDDDSFDAALTTFTMCTIPDLPAALSEVARVVKAGGTLHFLEHGSAPDEAVRRWQRRLEPIQRRVAGGCHLTRDIPGSLTDAGFTVTTVDRFYQPGTPKSFAAMNLGVATVG</sequence>
<evidence type="ECO:0000313" key="3">
    <source>
        <dbReference type="Proteomes" id="UP000271469"/>
    </source>
</evidence>
<name>A0A3G8JTV2_9ACTN</name>
<dbReference type="EC" id="2.1.1.163" evidence="2"/>
<dbReference type="OrthoDB" id="65624at2"/>
<dbReference type="Pfam" id="PF08241">
    <property type="entry name" value="Methyltransf_11"/>
    <property type="match status" value="1"/>
</dbReference>
<keyword evidence="3" id="KW-1185">Reference proteome</keyword>
<dbReference type="PANTHER" id="PTHR45036">
    <property type="entry name" value="METHYLTRANSFERASE LIKE 7B"/>
    <property type="match status" value="1"/>
</dbReference>
<dbReference type="KEGG" id="gom:D7316_04758"/>
<dbReference type="InterPro" id="IPR013216">
    <property type="entry name" value="Methyltransf_11"/>
</dbReference>
<proteinExistence type="predicted"/>
<dbReference type="GO" id="GO:0043770">
    <property type="term" value="F:demethylmenaquinone methyltransferase activity"/>
    <property type="evidence" value="ECO:0007669"/>
    <property type="project" value="UniProtKB-EC"/>
</dbReference>
<keyword evidence="2" id="KW-0489">Methyltransferase</keyword>
<dbReference type="GO" id="GO:0008757">
    <property type="term" value="F:S-adenosylmethionine-dependent methyltransferase activity"/>
    <property type="evidence" value="ECO:0007669"/>
    <property type="project" value="InterPro"/>
</dbReference>
<dbReference type="EMBL" id="CP033972">
    <property type="protein sequence ID" value="AZG48145.1"/>
    <property type="molecule type" value="Genomic_DNA"/>
</dbReference>
<dbReference type="GO" id="GO:0032259">
    <property type="term" value="P:methylation"/>
    <property type="evidence" value="ECO:0007669"/>
    <property type="project" value="UniProtKB-KW"/>
</dbReference>
<dbReference type="PANTHER" id="PTHR45036:SF1">
    <property type="entry name" value="METHYLTRANSFERASE LIKE 7A"/>
    <property type="match status" value="1"/>
</dbReference>
<evidence type="ECO:0000313" key="2">
    <source>
        <dbReference type="EMBL" id="AZG48145.1"/>
    </source>
</evidence>
<protein>
    <submittedName>
        <fullName evidence="2">Demethylmenaquinone methyltransferase</fullName>
        <ecNumber evidence="2">2.1.1.163</ecNumber>
    </submittedName>
</protein>
<evidence type="ECO:0000259" key="1">
    <source>
        <dbReference type="Pfam" id="PF08241"/>
    </source>
</evidence>
<gene>
    <name evidence="2" type="primary">menG_3</name>
    <name evidence="2" type="ORF">D7316_04758</name>
</gene>
<dbReference type="Proteomes" id="UP000271469">
    <property type="component" value="Chromosome"/>
</dbReference>
<dbReference type="InterPro" id="IPR052356">
    <property type="entry name" value="Thiol_S-MT"/>
</dbReference>
<dbReference type="InterPro" id="IPR029063">
    <property type="entry name" value="SAM-dependent_MTases_sf"/>
</dbReference>
<dbReference type="AlphaFoldDB" id="A0A3G8JTV2"/>
<keyword evidence="2" id="KW-0808">Transferase</keyword>
<feature type="domain" description="Methyltransferase type 11" evidence="1">
    <location>
        <begin position="39"/>
        <end position="132"/>
    </location>
</feature>